<evidence type="ECO:0000313" key="2">
    <source>
        <dbReference type="EMBL" id="KRH64103.1"/>
    </source>
</evidence>
<dbReference type="OMA" id="TFENKWR"/>
<protein>
    <recommendedName>
        <fullName evidence="5">J domain-containing protein</fullName>
    </recommendedName>
</protein>
<feature type="region of interest" description="Disordered" evidence="1">
    <location>
        <begin position="93"/>
        <end position="130"/>
    </location>
</feature>
<dbReference type="ExpressionAtlas" id="A0A0R0KB27">
    <property type="expression patterns" value="baseline and differential"/>
</dbReference>
<dbReference type="EnsemblPlants" id="KRH64103">
    <property type="protein sequence ID" value="KRH64103"/>
    <property type="gene ID" value="GLYMA_04G216300"/>
</dbReference>
<dbReference type="FunCoup" id="A0A0R0KB27">
    <property type="interactions" value="3183"/>
</dbReference>
<dbReference type="CDD" id="cd06257">
    <property type="entry name" value="DnaJ"/>
    <property type="match status" value="1"/>
</dbReference>
<dbReference type="AlphaFoldDB" id="A0A0R0KB27"/>
<accession>A0A0R0KB27</accession>
<evidence type="ECO:0008006" key="5">
    <source>
        <dbReference type="Google" id="ProtNLM"/>
    </source>
</evidence>
<feature type="compositionally biased region" description="Basic residues" evidence="1">
    <location>
        <begin position="115"/>
        <end position="124"/>
    </location>
</feature>
<keyword evidence="4" id="KW-1185">Reference proteome</keyword>
<dbReference type="PANTHER" id="PTHR45376:SF5">
    <property type="entry name" value="CHAPERONE DNAJ-DOMAIN SUPERFAMILY PROTEIN"/>
    <property type="match status" value="1"/>
</dbReference>
<feature type="compositionally biased region" description="Basic and acidic residues" evidence="1">
    <location>
        <begin position="169"/>
        <end position="185"/>
    </location>
</feature>
<dbReference type="PaxDb" id="3847-GLYMA04G39420.1"/>
<evidence type="ECO:0000313" key="4">
    <source>
        <dbReference type="Proteomes" id="UP000008827"/>
    </source>
</evidence>
<gene>
    <name evidence="2" type="ORF">GLYMA_04G216300</name>
</gene>
<dbReference type="PANTHER" id="PTHR45376">
    <property type="entry name" value="CHAPERONE DNAJ-DOMAIN SUPERFAMILY PROTEIN-RELATED"/>
    <property type="match status" value="1"/>
</dbReference>
<reference evidence="2 3" key="1">
    <citation type="journal article" date="2010" name="Nature">
        <title>Genome sequence of the palaeopolyploid soybean.</title>
        <authorList>
            <person name="Schmutz J."/>
            <person name="Cannon S.B."/>
            <person name="Schlueter J."/>
            <person name="Ma J."/>
            <person name="Mitros T."/>
            <person name="Nelson W."/>
            <person name="Hyten D.L."/>
            <person name="Song Q."/>
            <person name="Thelen J.J."/>
            <person name="Cheng J."/>
            <person name="Xu D."/>
            <person name="Hellsten U."/>
            <person name="May G.D."/>
            <person name="Yu Y."/>
            <person name="Sakurai T."/>
            <person name="Umezawa T."/>
            <person name="Bhattacharyya M.K."/>
            <person name="Sandhu D."/>
            <person name="Valliyodan B."/>
            <person name="Lindquist E."/>
            <person name="Peto M."/>
            <person name="Grant D."/>
            <person name="Shu S."/>
            <person name="Goodstein D."/>
            <person name="Barry K."/>
            <person name="Futrell-Griggs M."/>
            <person name="Abernathy B."/>
            <person name="Du J."/>
            <person name="Tian Z."/>
            <person name="Zhu L."/>
            <person name="Gill N."/>
            <person name="Joshi T."/>
            <person name="Libault M."/>
            <person name="Sethuraman A."/>
            <person name="Zhang X.-C."/>
            <person name="Shinozaki K."/>
            <person name="Nguyen H.T."/>
            <person name="Wing R.A."/>
            <person name="Cregan P."/>
            <person name="Specht J."/>
            <person name="Grimwood J."/>
            <person name="Rokhsar D."/>
            <person name="Stacey G."/>
            <person name="Shoemaker R.C."/>
            <person name="Jackson S.A."/>
        </authorList>
    </citation>
    <scope>NUCLEOTIDE SEQUENCE [LARGE SCALE GENOMIC DNA]</scope>
    <source>
        <strain evidence="3">cv. Williams 82</strain>
        <tissue evidence="2">Callus</tissue>
    </source>
</reference>
<reference evidence="2" key="3">
    <citation type="submission" date="2018-07" db="EMBL/GenBank/DDBJ databases">
        <title>WGS assembly of Glycine max.</title>
        <authorList>
            <person name="Schmutz J."/>
            <person name="Cannon S."/>
            <person name="Schlueter J."/>
            <person name="Ma J."/>
            <person name="Mitros T."/>
            <person name="Nelson W."/>
            <person name="Hyten D."/>
            <person name="Song Q."/>
            <person name="Thelen J."/>
            <person name="Cheng J."/>
            <person name="Xu D."/>
            <person name="Hellsten U."/>
            <person name="May G."/>
            <person name="Yu Y."/>
            <person name="Sakurai T."/>
            <person name="Umezawa T."/>
            <person name="Bhattacharyya M."/>
            <person name="Sandhu D."/>
            <person name="Valliyodan B."/>
            <person name="Lindquist E."/>
            <person name="Peto M."/>
            <person name="Grant D."/>
            <person name="Shu S."/>
            <person name="Goodstein D."/>
            <person name="Barry K."/>
            <person name="Futrell-Griggs M."/>
            <person name="Abernathy B."/>
            <person name="Du J."/>
            <person name="Tian Z."/>
            <person name="Zhu L."/>
            <person name="Gill N."/>
            <person name="Joshi T."/>
            <person name="Libault M."/>
            <person name="Sethuraman A."/>
            <person name="Zhang X."/>
            <person name="Shinozaki K."/>
            <person name="Nguyen H."/>
            <person name="Wing R."/>
            <person name="Cregan P."/>
            <person name="Specht J."/>
            <person name="Grimwood J."/>
            <person name="Rokhsar D."/>
            <person name="Stacey G."/>
            <person name="Shoemaker R."/>
            <person name="Jackson S."/>
        </authorList>
    </citation>
    <scope>NUCLEOTIDE SEQUENCE</scope>
    <source>
        <tissue evidence="2">Callus</tissue>
    </source>
</reference>
<name>A0A0R0KB27_SOYBN</name>
<organism evidence="2">
    <name type="scientific">Glycine max</name>
    <name type="common">Soybean</name>
    <name type="synonym">Glycine hispida</name>
    <dbReference type="NCBI Taxonomy" id="3847"/>
    <lineage>
        <taxon>Eukaryota</taxon>
        <taxon>Viridiplantae</taxon>
        <taxon>Streptophyta</taxon>
        <taxon>Embryophyta</taxon>
        <taxon>Tracheophyta</taxon>
        <taxon>Spermatophyta</taxon>
        <taxon>Magnoliopsida</taxon>
        <taxon>eudicotyledons</taxon>
        <taxon>Gunneridae</taxon>
        <taxon>Pentapetalae</taxon>
        <taxon>rosids</taxon>
        <taxon>fabids</taxon>
        <taxon>Fabales</taxon>
        <taxon>Fabaceae</taxon>
        <taxon>Papilionoideae</taxon>
        <taxon>50 kb inversion clade</taxon>
        <taxon>NPAAA clade</taxon>
        <taxon>indigoferoid/millettioid clade</taxon>
        <taxon>Phaseoleae</taxon>
        <taxon>Glycine</taxon>
        <taxon>Glycine subgen. Soja</taxon>
    </lineage>
</organism>
<dbReference type="InterPro" id="IPR036869">
    <property type="entry name" value="J_dom_sf"/>
</dbReference>
<evidence type="ECO:0000313" key="3">
    <source>
        <dbReference type="EnsemblPlants" id="KRH64103"/>
    </source>
</evidence>
<dbReference type="STRING" id="3847.A0A0R0KB27"/>
<dbReference type="Gramene" id="KRH64103">
    <property type="protein sequence ID" value="KRH64103"/>
    <property type="gene ID" value="GLYMA_04G216300"/>
</dbReference>
<sequence>MQLARWPNLSSLKTHVIASVTHFSQFHSTPCSCQKWNNKFNSDVKKGQQPSKNHIKFITRQKRADAKKALNSLLYNNGASKFSFEEKYGYQGRFSNKDQPKSGQPKSGQHSGGKPQKKSKRKIRRESFSEDFDGHTEQIFQATFGNKWYTWSFNNWRSSSSEHSTSGFEWREHSNRTNKWKNESDTEHEDDDSCCEGSSSDRTVLGLPPTGPLKIEDVKNAFRLSALKWHPDKHQGPSQVDSQPSLLETQYHLQTVFLGVGVKYNPSRTTICVDPLDEYILGTKVVDKYCRIGIIYFL</sequence>
<dbReference type="EMBL" id="CM000837">
    <property type="protein sequence ID" value="KRH64103.1"/>
    <property type="molecule type" value="Genomic_DNA"/>
</dbReference>
<reference evidence="3" key="2">
    <citation type="submission" date="2018-02" db="UniProtKB">
        <authorList>
            <consortium name="EnsemblPlants"/>
        </authorList>
    </citation>
    <scope>IDENTIFICATION</scope>
    <source>
        <strain evidence="3">Williams 82</strain>
    </source>
</reference>
<dbReference type="SUPFAM" id="SSF46565">
    <property type="entry name" value="Chaperone J-domain"/>
    <property type="match status" value="1"/>
</dbReference>
<dbReference type="Gene3D" id="1.10.287.110">
    <property type="entry name" value="DnaJ domain"/>
    <property type="match status" value="1"/>
</dbReference>
<proteinExistence type="predicted"/>
<feature type="region of interest" description="Disordered" evidence="1">
    <location>
        <begin position="160"/>
        <end position="210"/>
    </location>
</feature>
<dbReference type="OrthoDB" id="10250354at2759"/>
<dbReference type="Proteomes" id="UP000008827">
    <property type="component" value="Chromosome 4"/>
</dbReference>
<dbReference type="InterPro" id="IPR001623">
    <property type="entry name" value="DnaJ_domain"/>
</dbReference>
<evidence type="ECO:0000256" key="1">
    <source>
        <dbReference type="SAM" id="MobiDB-lite"/>
    </source>
</evidence>